<name>A0ABN0RVL7_9BORD</name>
<evidence type="ECO:0000313" key="3">
    <source>
        <dbReference type="Proteomes" id="UP000023104"/>
    </source>
</evidence>
<feature type="compositionally biased region" description="Low complexity" evidence="1">
    <location>
        <begin position="28"/>
        <end position="42"/>
    </location>
</feature>
<evidence type="ECO:0000313" key="2">
    <source>
        <dbReference type="EMBL" id="EXX93310.1"/>
    </source>
</evidence>
<gene>
    <name evidence="2" type="ORF">D559_0697</name>
</gene>
<feature type="region of interest" description="Disordered" evidence="1">
    <location>
        <begin position="22"/>
        <end position="49"/>
    </location>
</feature>
<dbReference type="Proteomes" id="UP000023104">
    <property type="component" value="Unassembled WGS sequence"/>
</dbReference>
<reference evidence="2 3" key="1">
    <citation type="submission" date="2014-02" db="EMBL/GenBank/DDBJ databases">
        <title>Whole Genome Sequencing Of Bordetella Holmesii, An Emerging Opportunistic Infection Of Humans.</title>
        <authorList>
            <person name="Tettelin H."/>
            <person name="Hooven T.A."/>
            <person name="Hine E."/>
            <person name="Su Q."/>
            <person name="Huard R.C."/>
            <person name="Della-Latta P."/>
            <person name="Daugherty S.C."/>
            <person name="Agrawal S."/>
            <person name="Sengamalay N."/>
            <person name="Tallon L.J."/>
            <person name="Sadzewicz L."/>
            <person name="Whittier S."/>
            <person name="Fraser C.M."/>
            <person name="Ratner A.J."/>
        </authorList>
    </citation>
    <scope>NUCLEOTIDE SEQUENCE [LARGE SCALE GENOMIC DNA]</scope>
    <source>
        <strain evidence="2 3">1058</strain>
    </source>
</reference>
<proteinExistence type="predicted"/>
<protein>
    <submittedName>
        <fullName evidence="2">Isrso14-transposase orfa protein</fullName>
    </submittedName>
</protein>
<sequence>MPQARNLRGNVLQLEGEVRWHDGVGRSEAQGAGAGEQQAQEAVGRVDAG</sequence>
<keyword evidence="3" id="KW-1185">Reference proteome</keyword>
<evidence type="ECO:0000256" key="1">
    <source>
        <dbReference type="SAM" id="MobiDB-lite"/>
    </source>
</evidence>
<organism evidence="2 3">
    <name type="scientific">Bordetella holmesii 1058</name>
    <dbReference type="NCBI Taxonomy" id="1247648"/>
    <lineage>
        <taxon>Bacteria</taxon>
        <taxon>Pseudomonadati</taxon>
        <taxon>Pseudomonadota</taxon>
        <taxon>Betaproteobacteria</taxon>
        <taxon>Burkholderiales</taxon>
        <taxon>Alcaligenaceae</taxon>
        <taxon>Bordetella</taxon>
    </lineage>
</organism>
<dbReference type="EMBL" id="JDTF01000004">
    <property type="protein sequence ID" value="EXX93310.1"/>
    <property type="molecule type" value="Genomic_DNA"/>
</dbReference>
<comment type="caution">
    <text evidence="2">The sequence shown here is derived from an EMBL/GenBank/DDBJ whole genome shotgun (WGS) entry which is preliminary data.</text>
</comment>
<accession>A0ABN0RVL7</accession>